<comment type="caution">
    <text evidence="1">The sequence shown here is derived from an EMBL/GenBank/DDBJ whole genome shotgun (WGS) entry which is preliminary data.</text>
</comment>
<proteinExistence type="predicted"/>
<evidence type="ECO:0000313" key="1">
    <source>
        <dbReference type="EMBL" id="MBU3856296.1"/>
    </source>
</evidence>
<reference evidence="1" key="1">
    <citation type="journal article" date="2021" name="PeerJ">
        <title>Extensive microbial diversity within the chicken gut microbiome revealed by metagenomics and culture.</title>
        <authorList>
            <person name="Gilroy R."/>
            <person name="Ravi A."/>
            <person name="Getino M."/>
            <person name="Pursley I."/>
            <person name="Horton D.L."/>
            <person name="Alikhan N.F."/>
            <person name="Baker D."/>
            <person name="Gharbi K."/>
            <person name="Hall N."/>
            <person name="Watson M."/>
            <person name="Adriaenssens E.M."/>
            <person name="Foster-Nyarko E."/>
            <person name="Jarju S."/>
            <person name="Secka A."/>
            <person name="Antonio M."/>
            <person name="Oren A."/>
            <person name="Chaudhuri R.R."/>
            <person name="La Ragione R."/>
            <person name="Hildebrand F."/>
            <person name="Pallen M.J."/>
        </authorList>
    </citation>
    <scope>NUCLEOTIDE SEQUENCE</scope>
    <source>
        <strain evidence="1">8470</strain>
    </source>
</reference>
<dbReference type="SUPFAM" id="SSF53300">
    <property type="entry name" value="vWA-like"/>
    <property type="match status" value="1"/>
</dbReference>
<name>A0A948TMT4_9BACT</name>
<dbReference type="EMBL" id="JAHLFJ010000069">
    <property type="protein sequence ID" value="MBU3856296.1"/>
    <property type="molecule type" value="Genomic_DNA"/>
</dbReference>
<dbReference type="Proteomes" id="UP000784286">
    <property type="component" value="Unassembled WGS sequence"/>
</dbReference>
<organism evidence="1 2">
    <name type="scientific">Candidatus Phocaeicola excrementipullorum</name>
    <dbReference type="NCBI Taxonomy" id="2838731"/>
    <lineage>
        <taxon>Bacteria</taxon>
        <taxon>Pseudomonadati</taxon>
        <taxon>Bacteroidota</taxon>
        <taxon>Bacteroidia</taxon>
        <taxon>Bacteroidales</taxon>
        <taxon>Bacteroidaceae</taxon>
        <taxon>Phocaeicola</taxon>
    </lineage>
</organism>
<dbReference type="PROSITE" id="PS51257">
    <property type="entry name" value="PROKAR_LIPOPROTEIN"/>
    <property type="match status" value="1"/>
</dbReference>
<protein>
    <recommendedName>
        <fullName evidence="3">VWFA domain-containing protein</fullName>
    </recommendedName>
</protein>
<evidence type="ECO:0008006" key="3">
    <source>
        <dbReference type="Google" id="ProtNLM"/>
    </source>
</evidence>
<reference evidence="1" key="2">
    <citation type="submission" date="2021-04" db="EMBL/GenBank/DDBJ databases">
        <authorList>
            <person name="Gilroy R."/>
        </authorList>
    </citation>
    <scope>NUCLEOTIDE SEQUENCE</scope>
    <source>
        <strain evidence="1">8470</strain>
    </source>
</reference>
<dbReference type="AlphaFoldDB" id="A0A948TMT4"/>
<evidence type="ECO:0000313" key="2">
    <source>
        <dbReference type="Proteomes" id="UP000784286"/>
    </source>
</evidence>
<dbReference type="InterPro" id="IPR036465">
    <property type="entry name" value="vWFA_dom_sf"/>
</dbReference>
<dbReference type="Gene3D" id="3.40.50.410">
    <property type="entry name" value="von Willebrand factor, type A domain"/>
    <property type="match status" value="1"/>
</dbReference>
<accession>A0A948TMT4</accession>
<sequence>MRTKNLFVWILLVLTAVSCKNDDEPGLPGGGDNLAKLGQIAMVTEDIGDWDKAYLTPDGYFLYRDGISAPAAREGETDDKYDCLSYMSLDKKTKVNILLSKDDKLPAQIVFEDKTSLYFSYLDDEPEEETVLELVYDGDGKMEKIGNYRYSYAEWETIKTQYAGEDILMQALSYFNFLVKESGCTSSSIVGLTETFDDVLSLEISLDVDIDVLALEKDDEGFVFVSDINVVFDVVVEKVFSELALWTGEASFKVGGSSCTLKGSIWCASQTFGDYGVYGIVCDTDKSKLKIDANPEFSGTGIQTDKEFEVDFRGLQPRTTYYYRAYYKFNSSDHGNLKFVDNVEVSSDGQVGYDTVIKEFTTGDNILNVDVVMCMDVTGSMSGLINTVKKNALNFYDIFEKACVESNIILSSLNTQVIAFRDKNEDKDWLLKSDVYAMPDDRELFSGFVNGLRATGGGDTPESGLEALDTAFSRDDWGKDDGYHRQVVILWTDAPYLTGSSYTDLTLENVQLKWDSMPSGRRLVLFAPNGTQSNGGSWSDLDSWINVMHLTDTSTGFENIDYVIDNIIGELTGKGKTELSRVQPSSVTTVFTPNY</sequence>
<gene>
    <name evidence="1" type="ORF">H9928_07070</name>
</gene>